<dbReference type="PANTHER" id="PTHR32308">
    <property type="entry name" value="LYASE BETA SUBUNIT, PUTATIVE (AFU_ORTHOLOGUE AFUA_4G13030)-RELATED"/>
    <property type="match status" value="1"/>
</dbReference>
<feature type="binding site" evidence="4">
    <location>
        <position position="155"/>
    </location>
    <ligand>
        <name>substrate</name>
    </ligand>
</feature>
<dbReference type="AlphaFoldDB" id="A0A401IMD6"/>
<evidence type="ECO:0000313" key="8">
    <source>
        <dbReference type="Proteomes" id="UP000287247"/>
    </source>
</evidence>
<dbReference type="RefSeq" id="WP_124972879.1">
    <property type="nucleotide sequence ID" value="NZ_BDQK01000016.1"/>
</dbReference>
<evidence type="ECO:0000256" key="2">
    <source>
        <dbReference type="ARBA" id="ARBA00022723"/>
    </source>
</evidence>
<dbReference type="EMBL" id="BDQK01000016">
    <property type="protein sequence ID" value="GBF82388.1"/>
    <property type="molecule type" value="Genomic_DNA"/>
</dbReference>
<dbReference type="OrthoDB" id="9786940at2"/>
<dbReference type="SUPFAM" id="SSF51621">
    <property type="entry name" value="Phosphoenolpyruvate/pyruvate domain"/>
    <property type="match status" value="1"/>
</dbReference>
<dbReference type="InterPro" id="IPR005000">
    <property type="entry name" value="Aldolase/citrate-lyase_domain"/>
</dbReference>
<comment type="caution">
    <text evidence="7">The sequence shown here is derived from an EMBL/GenBank/DDBJ whole genome shotgun (WGS) entry which is preliminary data.</text>
</comment>
<dbReference type="GO" id="GO:0003824">
    <property type="term" value="F:catalytic activity"/>
    <property type="evidence" value="ECO:0007669"/>
    <property type="project" value="InterPro"/>
</dbReference>
<gene>
    <name evidence="7" type="ORF">AsFPU1_3816</name>
</gene>
<feature type="domain" description="HpcH/HpaI aldolase/citrate lyase" evidence="6">
    <location>
        <begin position="41"/>
        <end position="254"/>
    </location>
</feature>
<keyword evidence="8" id="KW-1185">Reference proteome</keyword>
<feature type="binding site" evidence="5">
    <location>
        <position position="155"/>
    </location>
    <ligand>
        <name>Mg(2+)</name>
        <dbReference type="ChEBI" id="CHEBI:18420"/>
    </ligand>
</feature>
<protein>
    <submittedName>
        <fullName evidence="7">(3S)-malyl-CoA thiolesterase</fullName>
    </submittedName>
</protein>
<accession>A0A401IMD6</accession>
<dbReference type="Pfam" id="PF03328">
    <property type="entry name" value="HpcH_HpaI"/>
    <property type="match status" value="1"/>
</dbReference>
<feature type="binding site" evidence="4">
    <location>
        <position position="102"/>
    </location>
    <ligand>
        <name>substrate</name>
    </ligand>
</feature>
<proteinExistence type="predicted"/>
<dbReference type="Proteomes" id="UP000287247">
    <property type="component" value="Unassembled WGS sequence"/>
</dbReference>
<dbReference type="InterPro" id="IPR011206">
    <property type="entry name" value="Citrate_lyase_beta/mcl1/mcl2"/>
</dbReference>
<dbReference type="PIRSF" id="PIRSF015582">
    <property type="entry name" value="Cit_lyase_B"/>
    <property type="match status" value="1"/>
</dbReference>
<name>A0A401IMD6_APHSA</name>
<dbReference type="InterPro" id="IPR040442">
    <property type="entry name" value="Pyrv_kinase-like_dom_sf"/>
</dbReference>
<dbReference type="PANTHER" id="PTHR32308:SF0">
    <property type="entry name" value="HPCH_HPAI ALDOLASE_CITRATE LYASE DOMAIN-CONTAINING PROTEIN"/>
    <property type="match status" value="1"/>
</dbReference>
<keyword evidence="3 5" id="KW-0460">Magnesium</keyword>
<evidence type="ECO:0000256" key="3">
    <source>
        <dbReference type="ARBA" id="ARBA00022842"/>
    </source>
</evidence>
<dbReference type="Gene3D" id="3.20.20.60">
    <property type="entry name" value="Phosphoenolpyruvate-binding domains"/>
    <property type="match status" value="1"/>
</dbReference>
<sequence>MEKFALEFTLYENNLSVSELLYKYLNQYCSASEFTTEFKRRSHLFVPINKPRYLEKVGKGEIAADGFIWDLEDSIPTEQKQAARDSIKHIPPKPGNVEYNVRINVGDVQELAADIKAIAQFPFDSITLPKGESAAEIYHLMETIGTDKNYIVTIETIKGLNAVDEIASVLRKGKDGLGFGVGDISTDLEVARISTFESPLFQQILGMIALTGKKYGLDLFDSVSAKFNKPENARNEAQLSRHIFGFTGKKLINPKQLEAINSVYSPKLSEIEEHLATLESFLGSGETNAHVVGGEYKGMPAFKKADHKIKKYLRQGYLILK</sequence>
<evidence type="ECO:0000256" key="4">
    <source>
        <dbReference type="PIRSR" id="PIRSR015582-1"/>
    </source>
</evidence>
<evidence type="ECO:0000313" key="7">
    <source>
        <dbReference type="EMBL" id="GBF82388.1"/>
    </source>
</evidence>
<keyword evidence="2 5" id="KW-0479">Metal-binding</keyword>
<evidence type="ECO:0000256" key="5">
    <source>
        <dbReference type="PIRSR" id="PIRSR015582-2"/>
    </source>
</evidence>
<organism evidence="7 8">
    <name type="scientific">Aphanothece sacrum FPU1</name>
    <dbReference type="NCBI Taxonomy" id="1920663"/>
    <lineage>
        <taxon>Bacteria</taxon>
        <taxon>Bacillati</taxon>
        <taxon>Cyanobacteriota</taxon>
        <taxon>Cyanophyceae</taxon>
        <taxon>Oscillatoriophycideae</taxon>
        <taxon>Chroococcales</taxon>
        <taxon>Aphanothecaceae</taxon>
        <taxon>Aphanothece</taxon>
    </lineage>
</organism>
<comment type="cofactor">
    <cofactor evidence="1">
        <name>Mg(2+)</name>
        <dbReference type="ChEBI" id="CHEBI:18420"/>
    </cofactor>
</comment>
<reference evidence="8" key="1">
    <citation type="submission" date="2017-05" db="EMBL/GenBank/DDBJ databases">
        <title>Physiological properties and genetic analysis related to exopolysaccharide production of fresh-water unicellular cyanobacterium Aphanothece sacrum, Suizenji Nori, that has been cultured as a food source in Japan.</title>
        <authorList>
            <person name="Kanesaki Y."/>
            <person name="Yoshikawa S."/>
            <person name="Ohki K."/>
        </authorList>
    </citation>
    <scope>NUCLEOTIDE SEQUENCE [LARGE SCALE GENOMIC DNA]</scope>
    <source>
        <strain evidence="8">FPU1</strain>
    </source>
</reference>
<dbReference type="GO" id="GO:0006107">
    <property type="term" value="P:oxaloacetate metabolic process"/>
    <property type="evidence" value="ECO:0007669"/>
    <property type="project" value="TreeGrafter"/>
</dbReference>
<dbReference type="GO" id="GO:0000287">
    <property type="term" value="F:magnesium ion binding"/>
    <property type="evidence" value="ECO:0007669"/>
    <property type="project" value="TreeGrafter"/>
</dbReference>
<evidence type="ECO:0000256" key="1">
    <source>
        <dbReference type="ARBA" id="ARBA00001946"/>
    </source>
</evidence>
<dbReference type="InterPro" id="IPR015813">
    <property type="entry name" value="Pyrv/PenolPyrv_kinase-like_dom"/>
</dbReference>
<evidence type="ECO:0000259" key="6">
    <source>
        <dbReference type="Pfam" id="PF03328"/>
    </source>
</evidence>
<feature type="binding site" evidence="5">
    <location>
        <position position="183"/>
    </location>
    <ligand>
        <name>Mg(2+)</name>
        <dbReference type="ChEBI" id="CHEBI:18420"/>
    </ligand>
</feature>